<dbReference type="EMBL" id="LNQP01000043">
    <property type="protein sequence ID" value="KSU87461.1"/>
    <property type="molecule type" value="Genomic_DNA"/>
</dbReference>
<dbReference type="AlphaFoldDB" id="A0A0V8JK93"/>
<sequence length="358" mass="41619">MAEQRNIYNKHFVNKLAHSIKAAYSSFSKDAFISGVFHKEWDNQSLKDRMRHITIMLHKHLALDYHGALAVLYKVAPEFKGQLAGITFPDYVEQYGLNEWEMSMDALAFFTTYSTSEFAVRPFLLKDQKRMMEQFLTWSTHENEHVRRLASEGCRPRLPWGISIPSFKQDPRPVFPVLNNLLQDSSLYVRKSVANNLNDISKTHSDLLLTFTEANLNKHPHTDWILKHACRTLLKNGHPKVLQLFGFDQNHQVTISNFQLSAPETAIGGSLTFQFDLYGETEEKIRIEYAVDYVKSRGNRTRKVFKLAEFQVKKHLSKHYERKLSFKDLSTRKHYSGVHTLTILINGIEMKSLDFHLQ</sequence>
<dbReference type="InterPro" id="IPR016024">
    <property type="entry name" value="ARM-type_fold"/>
</dbReference>
<dbReference type="Proteomes" id="UP000053681">
    <property type="component" value="Unassembled WGS sequence"/>
</dbReference>
<comment type="caution">
    <text evidence="1">The sequence shown here is derived from an EMBL/GenBank/DDBJ whole genome shotgun (WGS) entry which is preliminary data.</text>
</comment>
<gene>
    <name evidence="1" type="ORF">AS180_12985</name>
</gene>
<reference evidence="1 2" key="1">
    <citation type="submission" date="2015-11" db="EMBL/GenBank/DDBJ databases">
        <title>Bacillus caseinolyticus sp nov.</title>
        <authorList>
            <person name="Dastager S.G."/>
            <person name="Mawlankar R."/>
        </authorList>
    </citation>
    <scope>NUCLEOTIDE SEQUENCE [LARGE SCALE GENOMIC DNA]</scope>
    <source>
        <strain evidence="1 2">SGD-V-76</strain>
    </source>
</reference>
<dbReference type="Gene3D" id="1.25.40.290">
    <property type="entry name" value="ARM repeat domains"/>
    <property type="match status" value="1"/>
</dbReference>
<protein>
    <recommendedName>
        <fullName evidence="3">DNA alkylation repair protein</fullName>
    </recommendedName>
</protein>
<keyword evidence="2" id="KW-1185">Reference proteome</keyword>
<evidence type="ECO:0000313" key="1">
    <source>
        <dbReference type="EMBL" id="KSU87461.1"/>
    </source>
</evidence>
<dbReference type="InterPro" id="IPR021133">
    <property type="entry name" value="HEAT_type_2"/>
</dbReference>
<organism evidence="1 2">
    <name type="scientific">Priestia veravalensis</name>
    <dbReference type="NCBI Taxonomy" id="1414648"/>
    <lineage>
        <taxon>Bacteria</taxon>
        <taxon>Bacillati</taxon>
        <taxon>Bacillota</taxon>
        <taxon>Bacilli</taxon>
        <taxon>Bacillales</taxon>
        <taxon>Bacillaceae</taxon>
        <taxon>Priestia</taxon>
    </lineage>
</organism>
<evidence type="ECO:0000313" key="2">
    <source>
        <dbReference type="Proteomes" id="UP000053681"/>
    </source>
</evidence>
<proteinExistence type="predicted"/>
<dbReference type="SUPFAM" id="SSF48371">
    <property type="entry name" value="ARM repeat"/>
    <property type="match status" value="1"/>
</dbReference>
<dbReference type="InterPro" id="IPR014825">
    <property type="entry name" value="DNA_alkylation"/>
</dbReference>
<dbReference type="PROSITE" id="PS50077">
    <property type="entry name" value="HEAT_REPEAT"/>
    <property type="match status" value="1"/>
</dbReference>
<dbReference type="Pfam" id="PF08713">
    <property type="entry name" value="DNA_alkylation"/>
    <property type="match status" value="1"/>
</dbReference>
<dbReference type="RefSeq" id="WP_062686899.1">
    <property type="nucleotide sequence ID" value="NZ_KQ758658.1"/>
</dbReference>
<name>A0A0V8JK93_9BACI</name>
<evidence type="ECO:0008006" key="3">
    <source>
        <dbReference type="Google" id="ProtNLM"/>
    </source>
</evidence>
<accession>A0A0V8JK93</accession>